<dbReference type="SUPFAM" id="SSF48403">
    <property type="entry name" value="Ankyrin repeat"/>
    <property type="match status" value="1"/>
</dbReference>
<comment type="caution">
    <text evidence="4">The sequence shown here is derived from an EMBL/GenBank/DDBJ whole genome shotgun (WGS) entry which is preliminary data.</text>
</comment>
<dbReference type="PANTHER" id="PTHR24189:SF71">
    <property type="entry name" value="ANKYRIN REPEAT DOMAIN 39"/>
    <property type="match status" value="1"/>
</dbReference>
<dbReference type="PROSITE" id="PS50297">
    <property type="entry name" value="ANK_REP_REGION"/>
    <property type="match status" value="1"/>
</dbReference>
<dbReference type="Gene3D" id="1.25.40.20">
    <property type="entry name" value="Ankyrin repeat-containing domain"/>
    <property type="match status" value="1"/>
</dbReference>
<evidence type="ECO:0000256" key="1">
    <source>
        <dbReference type="ARBA" id="ARBA00022737"/>
    </source>
</evidence>
<dbReference type="InterPro" id="IPR050745">
    <property type="entry name" value="Multifunctional_regulatory"/>
</dbReference>
<dbReference type="PROSITE" id="PS50088">
    <property type="entry name" value="ANK_REPEAT"/>
    <property type="match status" value="2"/>
</dbReference>
<dbReference type="STRING" id="36646.A0A1V6UFE7"/>
<name>A0A1V6UFE7_9EURO</name>
<dbReference type="Proteomes" id="UP000191500">
    <property type="component" value="Unassembled WGS sequence"/>
</dbReference>
<feature type="repeat" description="ANK" evidence="3">
    <location>
        <begin position="392"/>
        <end position="430"/>
    </location>
</feature>
<evidence type="ECO:0000256" key="3">
    <source>
        <dbReference type="PROSITE-ProRule" id="PRU00023"/>
    </source>
</evidence>
<dbReference type="InterPro" id="IPR036770">
    <property type="entry name" value="Ankyrin_rpt-contain_sf"/>
</dbReference>
<dbReference type="GO" id="GO:0005634">
    <property type="term" value="C:nucleus"/>
    <property type="evidence" value="ECO:0007669"/>
    <property type="project" value="TreeGrafter"/>
</dbReference>
<reference evidence="5" key="1">
    <citation type="journal article" date="2017" name="Nat. Microbiol.">
        <title>Global analysis of biosynthetic gene clusters reveals vast potential of secondary metabolite production in Penicillium species.</title>
        <authorList>
            <person name="Nielsen J.C."/>
            <person name="Grijseels S."/>
            <person name="Prigent S."/>
            <person name="Ji B."/>
            <person name="Dainat J."/>
            <person name="Nielsen K.F."/>
            <person name="Frisvad J.C."/>
            <person name="Workman M."/>
            <person name="Nielsen J."/>
        </authorList>
    </citation>
    <scope>NUCLEOTIDE SEQUENCE [LARGE SCALE GENOMIC DNA]</scope>
    <source>
        <strain evidence="5">IBT 31321</strain>
    </source>
</reference>
<sequence>MAESGSLISDPLNLLESPSQIIGRRRNQLVNIIKKNNLPQLRQFIASCSPEDVIAPGTPYLEDTLFNAASYGSPEALQILLGVYTATPEVVKRFNPKFCLLLDACGAANIDVVRFIMDRHDSPENRLPLGTVDLHQRDESGDTPILAATGSLTYFDQYVDEVEENDLHWTEWTRNRIARGHQLINYLLDRGCSATDVIPTLTNDISPWGGQVQNSVLGLAVSRANDRLIRRLIDSGADIYLKHRYFHHPRVPLQVRATKSHAYNVTTLHLASLFYNPDAVKLLLDHQNRKNNANHELASTYDSDGRFPLHWAASGPGGSNCRLPDQELRITETLRLLLDHDSTGINLVDNTGSTPLHYAAISYGMCGCSQHAEFPIRILLKYRADPLIPDGSGCTILHLLGYHSHQADPIETIVLDLILSHGADINHAENNGKTALHVFAQNLRQVSATKFLLEHGANFRARDTFRETPFHTAARGFLNDHVRRDGRDKEVTTANKTKLQDEMMRVLKEAAGEDAAIVMSQPNAEGA</sequence>
<dbReference type="EMBL" id="MDDG01000011">
    <property type="protein sequence ID" value="OQE36723.1"/>
    <property type="molecule type" value="Genomic_DNA"/>
</dbReference>
<organism evidence="4 5">
    <name type="scientific">Penicillium coprophilum</name>
    <dbReference type="NCBI Taxonomy" id="36646"/>
    <lineage>
        <taxon>Eukaryota</taxon>
        <taxon>Fungi</taxon>
        <taxon>Dikarya</taxon>
        <taxon>Ascomycota</taxon>
        <taxon>Pezizomycotina</taxon>
        <taxon>Eurotiomycetes</taxon>
        <taxon>Eurotiomycetidae</taxon>
        <taxon>Eurotiales</taxon>
        <taxon>Aspergillaceae</taxon>
        <taxon>Penicillium</taxon>
    </lineage>
</organism>
<evidence type="ECO:0000313" key="4">
    <source>
        <dbReference type="EMBL" id="OQE36723.1"/>
    </source>
</evidence>
<dbReference type="GO" id="GO:0005737">
    <property type="term" value="C:cytoplasm"/>
    <property type="evidence" value="ECO:0007669"/>
    <property type="project" value="TreeGrafter"/>
</dbReference>
<gene>
    <name evidence="4" type="ORF">PENCOP_c011G06088</name>
</gene>
<dbReference type="InterPro" id="IPR002110">
    <property type="entry name" value="Ankyrin_rpt"/>
</dbReference>
<protein>
    <submittedName>
        <fullName evidence="4">Uncharacterized protein</fullName>
    </submittedName>
</protein>
<evidence type="ECO:0000256" key="2">
    <source>
        <dbReference type="ARBA" id="ARBA00023043"/>
    </source>
</evidence>
<keyword evidence="1" id="KW-0677">Repeat</keyword>
<keyword evidence="5" id="KW-1185">Reference proteome</keyword>
<dbReference type="SMART" id="SM00248">
    <property type="entry name" value="ANK"/>
    <property type="match status" value="6"/>
</dbReference>
<dbReference type="PANTHER" id="PTHR24189">
    <property type="entry name" value="MYOTROPHIN"/>
    <property type="match status" value="1"/>
</dbReference>
<accession>A0A1V6UFE7</accession>
<feature type="repeat" description="ANK" evidence="3">
    <location>
        <begin position="431"/>
        <end position="464"/>
    </location>
</feature>
<evidence type="ECO:0000313" key="5">
    <source>
        <dbReference type="Proteomes" id="UP000191500"/>
    </source>
</evidence>
<keyword evidence="2 3" id="KW-0040">ANK repeat</keyword>
<proteinExistence type="predicted"/>
<dbReference type="Pfam" id="PF12796">
    <property type="entry name" value="Ank_2"/>
    <property type="match status" value="2"/>
</dbReference>
<dbReference type="Pfam" id="PF00023">
    <property type="entry name" value="Ank"/>
    <property type="match status" value="1"/>
</dbReference>
<dbReference type="AlphaFoldDB" id="A0A1V6UFE7"/>